<proteinExistence type="predicted"/>
<dbReference type="InterPro" id="IPR058931">
    <property type="entry name" value="SnoaL_6"/>
</dbReference>
<evidence type="ECO:0000313" key="2">
    <source>
        <dbReference type="EMBL" id="CAG5162864.1"/>
    </source>
</evidence>
<comment type="caution">
    <text evidence="2">The sequence shown here is derived from an EMBL/GenBank/DDBJ whole genome shotgun (WGS) entry which is preliminary data.</text>
</comment>
<gene>
    <name evidence="2" type="ORF">ALTATR162_LOCUS6303</name>
</gene>
<sequence>MAGYQQPTADTVAQIKHCYQAYRHTEDIDRKGFFFSPDCMQICRPAPSYATTSRDGIVQYLRDAQQGKIPVDILGSSPTHISDVSDHYETGSGPKKPVQGRSVYIIRPLQPCEFEFGSDDIVAPIGLTVEQLKLKAVQEKWVGMRVNLWNEGGEGSLLVKVQYWWRLEEIANHDQMVGDSPGTGWKQCLHDIMFLGPKNGTENDEGLEILE</sequence>
<feature type="domain" description="SnoaL-like" evidence="1">
    <location>
        <begin position="5"/>
        <end position="202"/>
    </location>
</feature>
<name>A0A8J2I1L7_9PLEO</name>
<dbReference type="AlphaFoldDB" id="A0A8J2I1L7"/>
<reference evidence="2" key="1">
    <citation type="submission" date="2021-05" db="EMBL/GenBank/DDBJ databases">
        <authorList>
            <person name="Stam R."/>
        </authorList>
    </citation>
    <scope>NUCLEOTIDE SEQUENCE</scope>
    <source>
        <strain evidence="2">CS162</strain>
    </source>
</reference>
<keyword evidence="3" id="KW-1185">Reference proteome</keyword>
<evidence type="ECO:0000259" key="1">
    <source>
        <dbReference type="Pfam" id="PF26528"/>
    </source>
</evidence>
<dbReference type="RefSeq" id="XP_043169859.1">
    <property type="nucleotide sequence ID" value="XM_043313924.1"/>
</dbReference>
<dbReference type="GeneID" id="67018178"/>
<dbReference type="Pfam" id="PF26528">
    <property type="entry name" value="SnoaL_6"/>
    <property type="match status" value="1"/>
</dbReference>
<organism evidence="2 3">
    <name type="scientific">Alternaria atra</name>
    <dbReference type="NCBI Taxonomy" id="119953"/>
    <lineage>
        <taxon>Eukaryota</taxon>
        <taxon>Fungi</taxon>
        <taxon>Dikarya</taxon>
        <taxon>Ascomycota</taxon>
        <taxon>Pezizomycotina</taxon>
        <taxon>Dothideomycetes</taxon>
        <taxon>Pleosporomycetidae</taxon>
        <taxon>Pleosporales</taxon>
        <taxon>Pleosporineae</taxon>
        <taxon>Pleosporaceae</taxon>
        <taxon>Alternaria</taxon>
        <taxon>Alternaria sect. Ulocladioides</taxon>
    </lineage>
</organism>
<evidence type="ECO:0000313" key="3">
    <source>
        <dbReference type="Proteomes" id="UP000676310"/>
    </source>
</evidence>
<accession>A0A8J2I1L7</accession>
<dbReference type="Proteomes" id="UP000676310">
    <property type="component" value="Unassembled WGS sequence"/>
</dbReference>
<dbReference type="EMBL" id="CAJRGZ010000019">
    <property type="protein sequence ID" value="CAG5162864.1"/>
    <property type="molecule type" value="Genomic_DNA"/>
</dbReference>
<dbReference type="OrthoDB" id="5396546at2759"/>
<protein>
    <recommendedName>
        <fullName evidence="1">SnoaL-like domain-containing protein</fullName>
    </recommendedName>
</protein>